<feature type="compositionally biased region" description="Gly residues" evidence="1">
    <location>
        <begin position="10"/>
        <end position="23"/>
    </location>
</feature>
<gene>
    <name evidence="2" type="ORF">H0235_017024</name>
</gene>
<organism evidence="2 3">
    <name type="scientific">Vespula pensylvanica</name>
    <name type="common">Western yellow jacket</name>
    <name type="synonym">Wasp</name>
    <dbReference type="NCBI Taxonomy" id="30213"/>
    <lineage>
        <taxon>Eukaryota</taxon>
        <taxon>Metazoa</taxon>
        <taxon>Ecdysozoa</taxon>
        <taxon>Arthropoda</taxon>
        <taxon>Hexapoda</taxon>
        <taxon>Insecta</taxon>
        <taxon>Pterygota</taxon>
        <taxon>Neoptera</taxon>
        <taxon>Endopterygota</taxon>
        <taxon>Hymenoptera</taxon>
        <taxon>Apocrita</taxon>
        <taxon>Aculeata</taxon>
        <taxon>Vespoidea</taxon>
        <taxon>Vespidae</taxon>
        <taxon>Vespinae</taxon>
        <taxon>Vespula</taxon>
    </lineage>
</organism>
<protein>
    <submittedName>
        <fullName evidence="2">Uncharacterized protein</fullName>
    </submittedName>
</protein>
<feature type="region of interest" description="Disordered" evidence="1">
    <location>
        <begin position="56"/>
        <end position="99"/>
    </location>
</feature>
<keyword evidence="3" id="KW-1185">Reference proteome</keyword>
<feature type="region of interest" description="Disordered" evidence="1">
    <location>
        <begin position="1"/>
        <end position="29"/>
    </location>
</feature>
<proteinExistence type="predicted"/>
<feature type="compositionally biased region" description="Acidic residues" evidence="1">
    <location>
        <begin position="86"/>
        <end position="99"/>
    </location>
</feature>
<evidence type="ECO:0000313" key="2">
    <source>
        <dbReference type="EMBL" id="KAF7394429.1"/>
    </source>
</evidence>
<sequence length="99" mass="10825">MKRIFRDVAGGDGGGGGGGGGWHGESRKSGLFQHAREKRRFMIATLAVRGYFFEEEEETPRRAIDFSSSSSSSTSRHCRCSGTLGYDDDENEDEDVVNG</sequence>
<comment type="caution">
    <text evidence="2">The sequence shown here is derived from an EMBL/GenBank/DDBJ whole genome shotgun (WGS) entry which is preliminary data.</text>
</comment>
<dbReference type="EMBL" id="JACSDY010000021">
    <property type="protein sequence ID" value="KAF7394429.1"/>
    <property type="molecule type" value="Genomic_DNA"/>
</dbReference>
<dbReference type="Proteomes" id="UP000600918">
    <property type="component" value="Unassembled WGS sequence"/>
</dbReference>
<name>A0A834N4A3_VESPE</name>
<dbReference type="AlphaFoldDB" id="A0A834N4A3"/>
<evidence type="ECO:0000256" key="1">
    <source>
        <dbReference type="SAM" id="MobiDB-lite"/>
    </source>
</evidence>
<evidence type="ECO:0000313" key="3">
    <source>
        <dbReference type="Proteomes" id="UP000600918"/>
    </source>
</evidence>
<reference evidence="2" key="1">
    <citation type="journal article" date="2020" name="G3 (Bethesda)">
        <title>High-Quality Assemblies for Three Invasive Social Wasps from the &lt;i&gt;Vespula&lt;/i&gt; Genus.</title>
        <authorList>
            <person name="Harrop T.W.R."/>
            <person name="Guhlin J."/>
            <person name="McLaughlin G.M."/>
            <person name="Permina E."/>
            <person name="Stockwell P."/>
            <person name="Gilligan J."/>
            <person name="Le Lec M.F."/>
            <person name="Gruber M.A.M."/>
            <person name="Quinn O."/>
            <person name="Lovegrove M."/>
            <person name="Duncan E.J."/>
            <person name="Remnant E.J."/>
            <person name="Van Eeckhoven J."/>
            <person name="Graham B."/>
            <person name="Knapp R.A."/>
            <person name="Langford K.W."/>
            <person name="Kronenberg Z."/>
            <person name="Press M.O."/>
            <person name="Eacker S.M."/>
            <person name="Wilson-Rankin E.E."/>
            <person name="Purcell J."/>
            <person name="Lester P.J."/>
            <person name="Dearden P.K."/>
        </authorList>
    </citation>
    <scope>NUCLEOTIDE SEQUENCE</scope>
    <source>
        <strain evidence="2">Volc-1</strain>
    </source>
</reference>
<accession>A0A834N4A3</accession>